<dbReference type="SUPFAM" id="SSF53822">
    <property type="entry name" value="Periplasmic binding protein-like I"/>
    <property type="match status" value="1"/>
</dbReference>
<dbReference type="EMBL" id="JAESVA010000014">
    <property type="protein sequence ID" value="MCB8883520.1"/>
    <property type="molecule type" value="Genomic_DNA"/>
</dbReference>
<dbReference type="InterPro" id="IPR006311">
    <property type="entry name" value="TAT_signal"/>
</dbReference>
<feature type="domain" description="Periplasmic binding protein" evidence="5">
    <location>
        <begin position="43"/>
        <end position="289"/>
    </location>
</feature>
<feature type="signal peptide" evidence="4">
    <location>
        <begin position="1"/>
        <end position="28"/>
    </location>
</feature>
<dbReference type="Gene3D" id="3.40.50.2300">
    <property type="match status" value="2"/>
</dbReference>
<evidence type="ECO:0000313" key="7">
    <source>
        <dbReference type="Proteomes" id="UP000721844"/>
    </source>
</evidence>
<comment type="similarity">
    <text evidence="2">Belongs to the bacterial solute-binding protein 2 family.</text>
</comment>
<keyword evidence="7" id="KW-1185">Reference proteome</keyword>
<feature type="chain" id="PRO_5037627592" evidence="4">
    <location>
        <begin position="29"/>
        <end position="317"/>
    </location>
</feature>
<dbReference type="PANTHER" id="PTHR46847:SF1">
    <property type="entry name" value="D-ALLOSE-BINDING PERIPLASMIC PROTEIN-RELATED"/>
    <property type="match status" value="1"/>
</dbReference>
<dbReference type="AlphaFoldDB" id="A0A963Z7H2"/>
<sequence length="317" mass="32605">MTDITRRAALGGTLGLAVTGLVAAPALAAQKPTFALIQINEQALFFNQMQAGATEAAKAAGANLVVFNANDEPTAQNNAIEAYIQQKVQGIVVDAIDVNGLMPAIQEAAAAHIPVVAVDAVLPKGPQLAQVGVDNQTAGKMLADVFLPYVKSEMKGHARIGVIGALNSFIQNQRQSAFLDAVKGTDGISVAGVVDGRNIQDTALNVAESLLTGNPDINTIYATGEPALLGAIAAVQSQGLQDKIRIFGWDLTAQAIAAIDAGYVIAVVQQDPEGMGRAAVQALAAKLKGSAVPANIPVPVTIVTKANVGPFRSVYKA</sequence>
<evidence type="ECO:0000256" key="4">
    <source>
        <dbReference type="SAM" id="SignalP"/>
    </source>
</evidence>
<evidence type="ECO:0000256" key="3">
    <source>
        <dbReference type="ARBA" id="ARBA00022729"/>
    </source>
</evidence>
<evidence type="ECO:0000259" key="5">
    <source>
        <dbReference type="Pfam" id="PF13407"/>
    </source>
</evidence>
<proteinExistence type="inferred from homology"/>
<comment type="caution">
    <text evidence="6">The sequence shown here is derived from an EMBL/GenBank/DDBJ whole genome shotgun (WGS) entry which is preliminary data.</text>
</comment>
<dbReference type="GO" id="GO:0030246">
    <property type="term" value="F:carbohydrate binding"/>
    <property type="evidence" value="ECO:0007669"/>
    <property type="project" value="UniProtKB-ARBA"/>
</dbReference>
<evidence type="ECO:0000256" key="1">
    <source>
        <dbReference type="ARBA" id="ARBA00004196"/>
    </source>
</evidence>
<reference evidence="6 7" key="1">
    <citation type="journal article" date="2021" name="Microorganisms">
        <title>Acidisoma silvae sp. nov. and Acidisomacellulosilytica sp. nov., Two Acidophilic Bacteria Isolated from Decaying Wood, Hydrolyzing Cellulose and Producing Poly-3-hydroxybutyrate.</title>
        <authorList>
            <person name="Mieszkin S."/>
            <person name="Pouder E."/>
            <person name="Uroz S."/>
            <person name="Simon-Colin C."/>
            <person name="Alain K."/>
        </authorList>
    </citation>
    <scope>NUCLEOTIDE SEQUENCE [LARGE SCALE GENOMIC DNA]</scope>
    <source>
        <strain evidence="6 7">HW T5.17</strain>
    </source>
</reference>
<dbReference type="Proteomes" id="UP000721844">
    <property type="component" value="Unassembled WGS sequence"/>
</dbReference>
<gene>
    <name evidence="6" type="ORF">ACELLULO517_24950</name>
</gene>
<dbReference type="PANTHER" id="PTHR46847">
    <property type="entry name" value="D-ALLOSE-BINDING PERIPLASMIC PROTEIN-RELATED"/>
    <property type="match status" value="1"/>
</dbReference>
<comment type="subcellular location">
    <subcellularLocation>
        <location evidence="1">Cell envelope</location>
    </subcellularLocation>
</comment>
<protein>
    <submittedName>
        <fullName evidence="6">Substrate-binding domain-containing protein</fullName>
    </submittedName>
</protein>
<accession>A0A963Z7H2</accession>
<dbReference type="InterPro" id="IPR025997">
    <property type="entry name" value="SBP_2_dom"/>
</dbReference>
<dbReference type="GO" id="GO:0030313">
    <property type="term" value="C:cell envelope"/>
    <property type="evidence" value="ECO:0007669"/>
    <property type="project" value="UniProtKB-SubCell"/>
</dbReference>
<dbReference type="PROSITE" id="PS51318">
    <property type="entry name" value="TAT"/>
    <property type="match status" value="1"/>
</dbReference>
<name>A0A963Z7H2_9PROT</name>
<organism evidence="6 7">
    <name type="scientific">Acidisoma cellulosilyticum</name>
    <dbReference type="NCBI Taxonomy" id="2802395"/>
    <lineage>
        <taxon>Bacteria</taxon>
        <taxon>Pseudomonadati</taxon>
        <taxon>Pseudomonadota</taxon>
        <taxon>Alphaproteobacteria</taxon>
        <taxon>Acetobacterales</taxon>
        <taxon>Acidocellaceae</taxon>
        <taxon>Acidisoma</taxon>
    </lineage>
</organism>
<keyword evidence="3 4" id="KW-0732">Signal</keyword>
<evidence type="ECO:0000256" key="2">
    <source>
        <dbReference type="ARBA" id="ARBA00007639"/>
    </source>
</evidence>
<dbReference type="RefSeq" id="WP_227310177.1">
    <property type="nucleotide sequence ID" value="NZ_JAESVA010000014.1"/>
</dbReference>
<dbReference type="Pfam" id="PF13407">
    <property type="entry name" value="Peripla_BP_4"/>
    <property type="match status" value="1"/>
</dbReference>
<dbReference type="InterPro" id="IPR028082">
    <property type="entry name" value="Peripla_BP_I"/>
</dbReference>
<evidence type="ECO:0000313" key="6">
    <source>
        <dbReference type="EMBL" id="MCB8883520.1"/>
    </source>
</evidence>